<keyword evidence="2" id="KW-0472">Membrane</keyword>
<accession>A0A5M3XFG9</accession>
<evidence type="ECO:0000256" key="1">
    <source>
        <dbReference type="SAM" id="MobiDB-lite"/>
    </source>
</evidence>
<protein>
    <submittedName>
        <fullName evidence="3">Uncharacterized protein</fullName>
    </submittedName>
</protein>
<evidence type="ECO:0000256" key="2">
    <source>
        <dbReference type="SAM" id="Phobius"/>
    </source>
</evidence>
<proteinExistence type="predicted"/>
<gene>
    <name evidence="3" type="ORF">Aple_022920</name>
</gene>
<reference evidence="3 4" key="1">
    <citation type="submission" date="2019-10" db="EMBL/GenBank/DDBJ databases">
        <title>Whole genome shotgun sequence of Acrocarpospora pleiomorpha NBRC 16267.</title>
        <authorList>
            <person name="Ichikawa N."/>
            <person name="Kimura A."/>
            <person name="Kitahashi Y."/>
            <person name="Komaki H."/>
            <person name="Oguchi A."/>
        </authorList>
    </citation>
    <scope>NUCLEOTIDE SEQUENCE [LARGE SCALE GENOMIC DNA]</scope>
    <source>
        <strain evidence="3 4">NBRC 16267</strain>
    </source>
</reference>
<evidence type="ECO:0000313" key="3">
    <source>
        <dbReference type="EMBL" id="GES19396.1"/>
    </source>
</evidence>
<keyword evidence="4" id="KW-1185">Reference proteome</keyword>
<dbReference type="AlphaFoldDB" id="A0A5M3XFG9"/>
<dbReference type="RefSeq" id="WP_344316419.1">
    <property type="nucleotide sequence ID" value="NZ_BAAAHM010000007.1"/>
</dbReference>
<name>A0A5M3XFG9_9ACTN</name>
<feature type="compositionally biased region" description="Basic and acidic residues" evidence="1">
    <location>
        <begin position="154"/>
        <end position="163"/>
    </location>
</feature>
<keyword evidence="2" id="KW-0812">Transmembrane</keyword>
<sequence>MILKGYALPSAAGVLGFIASLPVLVLVILALAALMSSREGDTFRRRVYLMETFLMLLTGRSRDTTKLPDEMALSAVGTETGAQSSSAIPPGRSEEALRAKLLDAEAKVKDIEAVLKIYRTALQLAVVQWGASSAESEKLAAAFAGEVEQKIKDMAPDHAELRSSSKARRRRGGRALVSERPEGGGSATSAAQP</sequence>
<feature type="region of interest" description="Disordered" evidence="1">
    <location>
        <begin position="154"/>
        <end position="193"/>
    </location>
</feature>
<comment type="caution">
    <text evidence="3">The sequence shown here is derived from an EMBL/GenBank/DDBJ whole genome shotgun (WGS) entry which is preliminary data.</text>
</comment>
<dbReference type="EMBL" id="BLAF01000011">
    <property type="protein sequence ID" value="GES19396.1"/>
    <property type="molecule type" value="Genomic_DNA"/>
</dbReference>
<evidence type="ECO:0000313" key="4">
    <source>
        <dbReference type="Proteomes" id="UP000377595"/>
    </source>
</evidence>
<organism evidence="3 4">
    <name type="scientific">Acrocarpospora pleiomorpha</name>
    <dbReference type="NCBI Taxonomy" id="90975"/>
    <lineage>
        <taxon>Bacteria</taxon>
        <taxon>Bacillati</taxon>
        <taxon>Actinomycetota</taxon>
        <taxon>Actinomycetes</taxon>
        <taxon>Streptosporangiales</taxon>
        <taxon>Streptosporangiaceae</taxon>
        <taxon>Acrocarpospora</taxon>
    </lineage>
</organism>
<feature type="transmembrane region" description="Helical" evidence="2">
    <location>
        <begin position="12"/>
        <end position="36"/>
    </location>
</feature>
<keyword evidence="2" id="KW-1133">Transmembrane helix</keyword>
<dbReference type="Proteomes" id="UP000377595">
    <property type="component" value="Unassembled WGS sequence"/>
</dbReference>